<dbReference type="Proteomes" id="UP000598971">
    <property type="component" value="Unassembled WGS sequence"/>
</dbReference>
<accession>A0A8J8FG71</accession>
<dbReference type="PANTHER" id="PTHR46401">
    <property type="entry name" value="GLYCOSYLTRANSFERASE WBBK-RELATED"/>
    <property type="match status" value="1"/>
</dbReference>
<proteinExistence type="predicted"/>
<dbReference type="Pfam" id="PF13439">
    <property type="entry name" value="Glyco_transf_4"/>
    <property type="match status" value="1"/>
</dbReference>
<comment type="caution">
    <text evidence="4">The sequence shown here is derived from an EMBL/GenBank/DDBJ whole genome shotgun (WGS) entry which is preliminary data.</text>
</comment>
<keyword evidence="5" id="KW-1185">Reference proteome</keyword>
<dbReference type="GO" id="GO:0016757">
    <property type="term" value="F:glycosyltransferase activity"/>
    <property type="evidence" value="ECO:0007669"/>
    <property type="project" value="InterPro"/>
</dbReference>
<evidence type="ECO:0000313" key="5">
    <source>
        <dbReference type="Proteomes" id="UP000598971"/>
    </source>
</evidence>
<gene>
    <name evidence="4" type="ORF">GD597_19000</name>
</gene>
<dbReference type="SUPFAM" id="SSF53756">
    <property type="entry name" value="UDP-Glycosyltransferase/glycogen phosphorylase"/>
    <property type="match status" value="1"/>
</dbReference>
<dbReference type="PANTHER" id="PTHR46401:SF2">
    <property type="entry name" value="GLYCOSYLTRANSFERASE WBBK-RELATED"/>
    <property type="match status" value="1"/>
</dbReference>
<evidence type="ECO:0000313" key="4">
    <source>
        <dbReference type="EMBL" id="NNV57566.1"/>
    </source>
</evidence>
<reference evidence="4" key="1">
    <citation type="submission" date="2019-10" db="EMBL/GenBank/DDBJ databases">
        <title>Draft genome sequence of Panacibacter sp. KCS-6.</title>
        <authorList>
            <person name="Yim K.J."/>
        </authorList>
    </citation>
    <scope>NUCLEOTIDE SEQUENCE</scope>
    <source>
        <strain evidence="4">KCS-6</strain>
    </source>
</reference>
<evidence type="ECO:0000259" key="3">
    <source>
        <dbReference type="Pfam" id="PF13439"/>
    </source>
</evidence>
<sequence>MNIAFDAKRAYNNGTGLGHYSRTLISSLAGNYPENEYFLCTPKISDRFNTAAYKNVHVVSPQHFPSTIFTSLWRSSWVKKDLQQQHIELYHGLSHEIPVGIERTGIGTVVTIHDLIFERYPKQYNPIDVQIYRSKFSNACKHANRIIAISEQTKQDIIQFYKIPGQKIEVCYQSCHAAFGFTVDEAEKQRIKQLYRLPDHFYLYVGSIIERKNLLTICKAIQLLGKKLPYPLLVIGEGGAYKKEVLAYIKQNGLENSIRLLSDEESIKNIPGYRTAADFPAIYQQASAMIYPSIFEGFGIPVLEALWSKIPVITSNISCLPEAGGPGAFYIDPFNQNELAAVMLQVAEDDALRQQSIATGWQYAQRFTQAACAEAVMQVYKQI</sequence>
<dbReference type="InterPro" id="IPR028098">
    <property type="entry name" value="Glyco_trans_4-like_N"/>
</dbReference>
<evidence type="ECO:0000256" key="1">
    <source>
        <dbReference type="ARBA" id="ARBA00022679"/>
    </source>
</evidence>
<keyword evidence="1" id="KW-0808">Transferase</keyword>
<dbReference type="CDD" id="cd03809">
    <property type="entry name" value="GT4_MtfB-like"/>
    <property type="match status" value="1"/>
</dbReference>
<feature type="domain" description="Glycosyl transferase family 1" evidence="2">
    <location>
        <begin position="187"/>
        <end position="357"/>
    </location>
</feature>
<dbReference type="InterPro" id="IPR001296">
    <property type="entry name" value="Glyco_trans_1"/>
</dbReference>
<organism evidence="4 5">
    <name type="scientific">Limnovirga soli</name>
    <dbReference type="NCBI Taxonomy" id="2656915"/>
    <lineage>
        <taxon>Bacteria</taxon>
        <taxon>Pseudomonadati</taxon>
        <taxon>Bacteroidota</taxon>
        <taxon>Chitinophagia</taxon>
        <taxon>Chitinophagales</taxon>
        <taxon>Chitinophagaceae</taxon>
        <taxon>Limnovirga</taxon>
    </lineage>
</organism>
<dbReference type="EMBL" id="WHPF01000016">
    <property type="protein sequence ID" value="NNV57566.1"/>
    <property type="molecule type" value="Genomic_DNA"/>
</dbReference>
<name>A0A8J8FG71_9BACT</name>
<protein>
    <submittedName>
        <fullName evidence="4">Glycosyltransferase</fullName>
    </submittedName>
</protein>
<dbReference type="RefSeq" id="WP_171609512.1">
    <property type="nucleotide sequence ID" value="NZ_WHPF01000016.1"/>
</dbReference>
<dbReference type="Gene3D" id="3.40.50.2000">
    <property type="entry name" value="Glycogen Phosphorylase B"/>
    <property type="match status" value="2"/>
</dbReference>
<evidence type="ECO:0000259" key="2">
    <source>
        <dbReference type="Pfam" id="PF00534"/>
    </source>
</evidence>
<dbReference type="Pfam" id="PF00534">
    <property type="entry name" value="Glycos_transf_1"/>
    <property type="match status" value="1"/>
</dbReference>
<feature type="domain" description="Glycosyltransferase subfamily 4-like N-terminal" evidence="3">
    <location>
        <begin position="18"/>
        <end position="172"/>
    </location>
</feature>
<dbReference type="AlphaFoldDB" id="A0A8J8FG71"/>